<feature type="domain" description="Zn(2)-C6 fungal-type" evidence="6">
    <location>
        <begin position="11"/>
        <end position="40"/>
    </location>
</feature>
<evidence type="ECO:0000259" key="6">
    <source>
        <dbReference type="PROSITE" id="PS50048"/>
    </source>
</evidence>
<evidence type="ECO:0000256" key="2">
    <source>
        <dbReference type="ARBA" id="ARBA00022723"/>
    </source>
</evidence>
<dbReference type="PANTHER" id="PTHR47338">
    <property type="entry name" value="ZN(II)2CYS6 TRANSCRIPTION FACTOR (EUROFUNG)-RELATED"/>
    <property type="match status" value="1"/>
</dbReference>
<keyword evidence="8" id="KW-1185">Reference proteome</keyword>
<keyword evidence="4" id="KW-0804">Transcription</keyword>
<dbReference type="SMART" id="SM00066">
    <property type="entry name" value="GAL4"/>
    <property type="match status" value="1"/>
</dbReference>
<dbReference type="GO" id="GO:0003677">
    <property type="term" value="F:DNA binding"/>
    <property type="evidence" value="ECO:0007669"/>
    <property type="project" value="InterPro"/>
</dbReference>
<dbReference type="InterPro" id="IPR001138">
    <property type="entry name" value="Zn2Cys6_DnaBD"/>
</dbReference>
<dbReference type="EMBL" id="SPNW01000050">
    <property type="protein sequence ID" value="TIA87688.1"/>
    <property type="molecule type" value="Genomic_DNA"/>
</dbReference>
<dbReference type="GO" id="GO:0005634">
    <property type="term" value="C:nucleus"/>
    <property type="evidence" value="ECO:0007669"/>
    <property type="project" value="UniProtKB-SubCell"/>
</dbReference>
<evidence type="ECO:0000256" key="4">
    <source>
        <dbReference type="ARBA" id="ARBA00023163"/>
    </source>
</evidence>
<evidence type="ECO:0000256" key="5">
    <source>
        <dbReference type="ARBA" id="ARBA00023242"/>
    </source>
</evidence>
<proteinExistence type="predicted"/>
<protein>
    <recommendedName>
        <fullName evidence="6">Zn(2)-C6 fungal-type domain-containing protein</fullName>
    </recommendedName>
</protein>
<evidence type="ECO:0000256" key="3">
    <source>
        <dbReference type="ARBA" id="ARBA00023015"/>
    </source>
</evidence>
<dbReference type="CDD" id="cd12148">
    <property type="entry name" value="fungal_TF_MHR"/>
    <property type="match status" value="1"/>
</dbReference>
<keyword evidence="2" id="KW-0479">Metal-binding</keyword>
<dbReference type="SUPFAM" id="SSF57701">
    <property type="entry name" value="Zn2/Cys6 DNA-binding domain"/>
    <property type="match status" value="1"/>
</dbReference>
<dbReference type="PROSITE" id="PS00463">
    <property type="entry name" value="ZN2_CY6_FUNGAL_1"/>
    <property type="match status" value="1"/>
</dbReference>
<dbReference type="InterPro" id="IPR007219">
    <property type="entry name" value="XnlR_reg_dom"/>
</dbReference>
<dbReference type="AlphaFoldDB" id="A0A4T0FHV4"/>
<dbReference type="Gene3D" id="4.10.240.10">
    <property type="entry name" value="Zn(2)-C6 fungal-type DNA-binding domain"/>
    <property type="match status" value="1"/>
</dbReference>
<keyword evidence="5" id="KW-0539">Nucleus</keyword>
<evidence type="ECO:0000313" key="8">
    <source>
        <dbReference type="Proteomes" id="UP000310189"/>
    </source>
</evidence>
<name>A0A4T0FHV4_9BASI</name>
<dbReference type="InterPro" id="IPR036864">
    <property type="entry name" value="Zn2-C6_fun-type_DNA-bd_sf"/>
</dbReference>
<gene>
    <name evidence="7" type="ORF">E3P99_03024</name>
</gene>
<dbReference type="CDD" id="cd00067">
    <property type="entry name" value="GAL4"/>
    <property type="match status" value="1"/>
</dbReference>
<dbReference type="PANTHER" id="PTHR47338:SF5">
    <property type="entry name" value="ZN(II)2CYS6 TRANSCRIPTION FACTOR (EUROFUNG)"/>
    <property type="match status" value="1"/>
</dbReference>
<comment type="subcellular location">
    <subcellularLocation>
        <location evidence="1">Nucleus</location>
    </subcellularLocation>
</comment>
<organism evidence="7 8">
    <name type="scientific">Wallemia hederae</name>
    <dbReference type="NCBI Taxonomy" id="1540922"/>
    <lineage>
        <taxon>Eukaryota</taxon>
        <taxon>Fungi</taxon>
        <taxon>Dikarya</taxon>
        <taxon>Basidiomycota</taxon>
        <taxon>Wallemiomycotina</taxon>
        <taxon>Wallemiomycetes</taxon>
        <taxon>Wallemiales</taxon>
        <taxon>Wallemiaceae</taxon>
        <taxon>Wallemia</taxon>
    </lineage>
</organism>
<evidence type="ECO:0000256" key="1">
    <source>
        <dbReference type="ARBA" id="ARBA00004123"/>
    </source>
</evidence>
<comment type="caution">
    <text evidence="7">The sequence shown here is derived from an EMBL/GenBank/DDBJ whole genome shotgun (WGS) entry which is preliminary data.</text>
</comment>
<sequence length="499" mass="54751">MPFASDQVAASCTKCRSRKVKCSGVHPCEACSRRGDICVFKYKLKTGLKKGSGRVLERRVAELESQLSHYTSRSTLTDAQTSSIVQLYFESIHTQHPFLLVSSPPSAVTLHAIVASTLTLIKHDKSAPSLVDADCSIDDIIDERTRSVLQLAHGALDMDTIQALTLLSWCGLRDAHSPSKWLYLMTLSQSVNVVFNDSESPFMQRTPLNVNTKSESSIRLYWSAFIIDRLAAFTSGWSPGITRFNIPLPSPDSDDNEFRHIVELFLVNDSMHTLYSAPVDLTSLVGVQAWRDAHATLAVEIDGVVGSQRECAHSHAKPNTPTVVLLQEATQLRHHSLVAYPPHTTAAFTSDDVCRVRCTDAARSIAHTASDVCGLVTASNTYDAHLKGVTSSPLVIWSVWIAARNHLLASAHNAHPNHALPIDYFQLAQSLRVLEPSSRLANVYANMLDKITTSDQTTSILATARTSFTVLKDASDAGYNNTLTSDLDVLFQDIFSTFV</sequence>
<dbReference type="PROSITE" id="PS50048">
    <property type="entry name" value="ZN2_CY6_FUNGAL_2"/>
    <property type="match status" value="1"/>
</dbReference>
<dbReference type="InterPro" id="IPR050815">
    <property type="entry name" value="TF_fung"/>
</dbReference>
<dbReference type="GO" id="GO:0006351">
    <property type="term" value="P:DNA-templated transcription"/>
    <property type="evidence" value="ECO:0007669"/>
    <property type="project" value="InterPro"/>
</dbReference>
<dbReference type="GO" id="GO:0008270">
    <property type="term" value="F:zinc ion binding"/>
    <property type="evidence" value="ECO:0007669"/>
    <property type="project" value="InterPro"/>
</dbReference>
<accession>A0A4T0FHV4</accession>
<evidence type="ECO:0000313" key="7">
    <source>
        <dbReference type="EMBL" id="TIA87688.1"/>
    </source>
</evidence>
<dbReference type="GO" id="GO:0000981">
    <property type="term" value="F:DNA-binding transcription factor activity, RNA polymerase II-specific"/>
    <property type="evidence" value="ECO:0007669"/>
    <property type="project" value="InterPro"/>
</dbReference>
<keyword evidence="3" id="KW-0805">Transcription regulation</keyword>
<dbReference type="OrthoDB" id="39175at2759"/>
<dbReference type="Pfam" id="PF04082">
    <property type="entry name" value="Fungal_trans"/>
    <property type="match status" value="1"/>
</dbReference>
<dbReference type="Proteomes" id="UP000310189">
    <property type="component" value="Unassembled WGS sequence"/>
</dbReference>
<dbReference type="Pfam" id="PF00172">
    <property type="entry name" value="Zn_clus"/>
    <property type="match status" value="1"/>
</dbReference>
<reference evidence="7 8" key="1">
    <citation type="submission" date="2019-03" db="EMBL/GenBank/DDBJ databases">
        <title>Sequencing 23 genomes of Wallemia ichthyophaga.</title>
        <authorList>
            <person name="Gostincar C."/>
        </authorList>
    </citation>
    <scope>NUCLEOTIDE SEQUENCE [LARGE SCALE GENOMIC DNA]</scope>
    <source>
        <strain evidence="7 8">EXF-5753</strain>
    </source>
</reference>